<dbReference type="EMBL" id="CVMT01000008">
    <property type="protein sequence ID" value="CRG90949.1"/>
    <property type="molecule type" value="Genomic_DNA"/>
</dbReference>
<dbReference type="STRING" id="28573.A0A0U1M5R5"/>
<keyword evidence="8" id="KW-1185">Reference proteome</keyword>
<evidence type="ECO:0000313" key="8">
    <source>
        <dbReference type="Proteomes" id="UP000054383"/>
    </source>
</evidence>
<gene>
    <name evidence="7" type="ORF">PISL3812_07997</name>
</gene>
<name>A0A0U1M5R5_TALIS</name>
<evidence type="ECO:0000259" key="6">
    <source>
        <dbReference type="Pfam" id="PF01494"/>
    </source>
</evidence>
<dbReference type="Pfam" id="PF13450">
    <property type="entry name" value="NAD_binding_8"/>
    <property type="match status" value="1"/>
</dbReference>
<evidence type="ECO:0000313" key="7">
    <source>
        <dbReference type="EMBL" id="CRG90949.1"/>
    </source>
</evidence>
<dbReference type="GO" id="GO:0071949">
    <property type="term" value="F:FAD binding"/>
    <property type="evidence" value="ECO:0007669"/>
    <property type="project" value="InterPro"/>
</dbReference>
<sequence>MTPPQPDQPLRVAIIGAGPGGLVLAQLLRDDPRFNVTVYERGSPEVKGASLTGYRILITPDILDSLRCQLPADVRVLLDKAVGLSQPNGNRMCFMDEMCQVKCRLDVPASRNMLSISRWKLRKALLSCSSNFVKFGRVFSSYEIDGANGVKVSFADGESVHCDLLIGADGAGSRVRKQLLPGSGRSNTDVTVIYFKAPFTPETEAMIPWASGVLAMAPRRSMVVAYYKDAEKPYGPYDLEKIDPEDSFLMLGMGSYTNEFVNQSKHPDEMTPEELKDECLNRARGWHPLLRALLAISVPSSVFLSHIKTQDPIEPWEPGPVTILGDAAHSMTPYLGQGATNAIVDAMTLAEKLKSTEDGKGDENKQQTVTARVGEYESSMLKRGNAVVKNSLYALHVVYTLGSTSWRSWFRNLILSFWDLLMPHPTDEIEPFPVSYNQSLKKAK</sequence>
<evidence type="ECO:0000256" key="4">
    <source>
        <dbReference type="ARBA" id="ARBA00023002"/>
    </source>
</evidence>
<keyword evidence="2" id="KW-0285">Flavoprotein</keyword>
<dbReference type="AlphaFoldDB" id="A0A0U1M5R5"/>
<dbReference type="Proteomes" id="UP000054383">
    <property type="component" value="Unassembled WGS sequence"/>
</dbReference>
<dbReference type="SUPFAM" id="SSF51905">
    <property type="entry name" value="FAD/NAD(P)-binding domain"/>
    <property type="match status" value="1"/>
</dbReference>
<evidence type="ECO:0000256" key="2">
    <source>
        <dbReference type="ARBA" id="ARBA00022630"/>
    </source>
</evidence>
<dbReference type="Gene3D" id="3.50.50.60">
    <property type="entry name" value="FAD/NAD(P)-binding domain"/>
    <property type="match status" value="1"/>
</dbReference>
<feature type="domain" description="FAD-binding" evidence="6">
    <location>
        <begin position="156"/>
        <end position="368"/>
    </location>
</feature>
<evidence type="ECO:0000256" key="1">
    <source>
        <dbReference type="ARBA" id="ARBA00001974"/>
    </source>
</evidence>
<proteinExistence type="predicted"/>
<dbReference type="PRINTS" id="PR00420">
    <property type="entry name" value="RNGMNOXGNASE"/>
</dbReference>
<keyword evidence="4" id="KW-0560">Oxidoreductase</keyword>
<evidence type="ECO:0000256" key="5">
    <source>
        <dbReference type="ARBA" id="ARBA00023033"/>
    </source>
</evidence>
<keyword evidence="3" id="KW-0274">FAD</keyword>
<evidence type="ECO:0000256" key="3">
    <source>
        <dbReference type="ARBA" id="ARBA00022827"/>
    </source>
</evidence>
<dbReference type="GO" id="GO:0004497">
    <property type="term" value="F:monooxygenase activity"/>
    <property type="evidence" value="ECO:0007669"/>
    <property type="project" value="UniProtKB-KW"/>
</dbReference>
<reference evidence="7 8" key="1">
    <citation type="submission" date="2015-04" db="EMBL/GenBank/DDBJ databases">
        <authorList>
            <person name="Syromyatnikov M.Y."/>
            <person name="Popov V.N."/>
        </authorList>
    </citation>
    <scope>NUCLEOTIDE SEQUENCE [LARGE SCALE GENOMIC DNA]</scope>
    <source>
        <strain evidence="7">WF-38-12</strain>
    </source>
</reference>
<dbReference type="PANTHER" id="PTHR47178">
    <property type="entry name" value="MONOOXYGENASE, FAD-BINDING"/>
    <property type="match status" value="1"/>
</dbReference>
<protein>
    <submittedName>
        <fullName evidence="7">Zeaxanthin epoxidase, chloroplastic</fullName>
    </submittedName>
</protein>
<accession>A0A0U1M5R5</accession>
<organism evidence="7 8">
    <name type="scientific">Talaromyces islandicus</name>
    <name type="common">Penicillium islandicum</name>
    <dbReference type="NCBI Taxonomy" id="28573"/>
    <lineage>
        <taxon>Eukaryota</taxon>
        <taxon>Fungi</taxon>
        <taxon>Dikarya</taxon>
        <taxon>Ascomycota</taxon>
        <taxon>Pezizomycotina</taxon>
        <taxon>Eurotiomycetes</taxon>
        <taxon>Eurotiomycetidae</taxon>
        <taxon>Eurotiales</taxon>
        <taxon>Trichocomaceae</taxon>
        <taxon>Talaromyces</taxon>
        <taxon>Talaromyces sect. Islandici</taxon>
    </lineage>
</organism>
<comment type="cofactor">
    <cofactor evidence="1">
        <name>FAD</name>
        <dbReference type="ChEBI" id="CHEBI:57692"/>
    </cofactor>
</comment>
<dbReference type="InterPro" id="IPR002938">
    <property type="entry name" value="FAD-bd"/>
</dbReference>
<dbReference type="Pfam" id="PF01494">
    <property type="entry name" value="FAD_binding_3"/>
    <property type="match status" value="1"/>
</dbReference>
<dbReference type="OMA" id="KGANCAL"/>
<dbReference type="OrthoDB" id="4222885at2759"/>
<keyword evidence="5" id="KW-0503">Monooxygenase</keyword>
<dbReference type="PANTHER" id="PTHR47178:SF5">
    <property type="entry name" value="FAD-BINDING DOMAIN-CONTAINING PROTEIN"/>
    <property type="match status" value="1"/>
</dbReference>
<dbReference type="InterPro" id="IPR036188">
    <property type="entry name" value="FAD/NAD-bd_sf"/>
</dbReference>